<protein>
    <submittedName>
        <fullName evidence="1">Uncharacterized protein</fullName>
    </submittedName>
</protein>
<dbReference type="Proteomes" id="UP000194236">
    <property type="component" value="Unassembled WGS sequence"/>
</dbReference>
<sequence>MDLLHIKLNSVSPAYIQWIY</sequence>
<reference evidence="1 2" key="1">
    <citation type="submission" date="2017-03" db="EMBL/GenBank/DDBJ databases">
        <title>Genome Survey of Euroglyphus maynei.</title>
        <authorList>
            <person name="Arlian L.G."/>
            <person name="Morgan M.S."/>
            <person name="Rider S.D."/>
        </authorList>
    </citation>
    <scope>NUCLEOTIDE SEQUENCE [LARGE SCALE GENOMIC DNA]</scope>
    <source>
        <strain evidence="1">Arlian Lab</strain>
        <tissue evidence="1">Whole body</tissue>
    </source>
</reference>
<feature type="non-terminal residue" evidence="1">
    <location>
        <position position="20"/>
    </location>
</feature>
<organism evidence="1 2">
    <name type="scientific">Euroglyphus maynei</name>
    <name type="common">Mayne's house dust mite</name>
    <dbReference type="NCBI Taxonomy" id="6958"/>
    <lineage>
        <taxon>Eukaryota</taxon>
        <taxon>Metazoa</taxon>
        <taxon>Ecdysozoa</taxon>
        <taxon>Arthropoda</taxon>
        <taxon>Chelicerata</taxon>
        <taxon>Arachnida</taxon>
        <taxon>Acari</taxon>
        <taxon>Acariformes</taxon>
        <taxon>Sarcoptiformes</taxon>
        <taxon>Astigmata</taxon>
        <taxon>Psoroptidia</taxon>
        <taxon>Analgoidea</taxon>
        <taxon>Pyroglyphidae</taxon>
        <taxon>Pyroglyphinae</taxon>
        <taxon>Euroglyphus</taxon>
    </lineage>
</organism>
<dbReference type="EMBL" id="MUJZ01050405">
    <property type="protein sequence ID" value="OTF73725.1"/>
    <property type="molecule type" value="Genomic_DNA"/>
</dbReference>
<accession>A0A1Y3B333</accession>
<proteinExistence type="predicted"/>
<comment type="caution">
    <text evidence="1">The sequence shown here is derived from an EMBL/GenBank/DDBJ whole genome shotgun (WGS) entry which is preliminary data.</text>
</comment>
<name>A0A1Y3B333_EURMA</name>
<gene>
    <name evidence="1" type="ORF">BLA29_013043</name>
</gene>
<evidence type="ECO:0000313" key="1">
    <source>
        <dbReference type="EMBL" id="OTF73725.1"/>
    </source>
</evidence>
<evidence type="ECO:0000313" key="2">
    <source>
        <dbReference type="Proteomes" id="UP000194236"/>
    </source>
</evidence>
<keyword evidence="2" id="KW-1185">Reference proteome</keyword>
<dbReference type="AlphaFoldDB" id="A0A1Y3B333"/>